<evidence type="ECO:0000256" key="6">
    <source>
        <dbReference type="ARBA" id="ARBA00022884"/>
    </source>
</evidence>
<dbReference type="NCBIfam" id="TIGR00344">
    <property type="entry name" value="alaS"/>
    <property type="match status" value="1"/>
</dbReference>
<evidence type="ECO:0000259" key="11">
    <source>
        <dbReference type="PROSITE" id="PS50860"/>
    </source>
</evidence>
<dbReference type="Gene3D" id="3.30.980.10">
    <property type="entry name" value="Threonyl-trna Synthetase, Chain A, domain 2"/>
    <property type="match status" value="1"/>
</dbReference>
<dbReference type="InterPro" id="IPR012947">
    <property type="entry name" value="tRNA_SAD"/>
</dbReference>
<evidence type="ECO:0000256" key="1">
    <source>
        <dbReference type="ARBA" id="ARBA00008429"/>
    </source>
</evidence>
<name>A0ABR2YZT9_9CHLO</name>
<dbReference type="Gene3D" id="3.30.54.20">
    <property type="match status" value="1"/>
</dbReference>
<evidence type="ECO:0000256" key="7">
    <source>
        <dbReference type="ARBA" id="ARBA00022917"/>
    </source>
</evidence>
<keyword evidence="2 9" id="KW-0820">tRNA-binding</keyword>
<keyword evidence="5 9" id="KW-0067">ATP-binding</keyword>
<dbReference type="Gene3D" id="3.30.930.10">
    <property type="entry name" value="Bira Bifunctional Protein, Domain 2"/>
    <property type="match status" value="1"/>
</dbReference>
<keyword evidence="9" id="KW-0862">Zinc</keyword>
<evidence type="ECO:0000256" key="10">
    <source>
        <dbReference type="SAM" id="MobiDB-lite"/>
    </source>
</evidence>
<feature type="domain" description="Alanyl-transfer RNA synthetases family profile" evidence="11">
    <location>
        <begin position="65"/>
        <end position="794"/>
    </location>
</feature>
<feature type="binding site" evidence="9">
    <location>
        <position position="646"/>
    </location>
    <ligand>
        <name>Zn(2+)</name>
        <dbReference type="ChEBI" id="CHEBI:29105"/>
    </ligand>
</feature>
<feature type="compositionally biased region" description="Low complexity" evidence="10">
    <location>
        <begin position="42"/>
        <end position="58"/>
    </location>
</feature>
<dbReference type="Gene3D" id="2.40.30.130">
    <property type="match status" value="1"/>
</dbReference>
<keyword evidence="9" id="KW-0496">Mitochondrion</keyword>
<keyword evidence="9" id="KW-0479">Metal-binding</keyword>
<dbReference type="InterPro" id="IPR045864">
    <property type="entry name" value="aa-tRNA-synth_II/BPL/LPL"/>
</dbReference>
<dbReference type="Pfam" id="PF07973">
    <property type="entry name" value="tRNA_SAD"/>
    <property type="match status" value="1"/>
</dbReference>
<keyword evidence="7 9" id="KW-0648">Protein biosynthesis</keyword>
<evidence type="ECO:0000313" key="13">
    <source>
        <dbReference type="Proteomes" id="UP001491310"/>
    </source>
</evidence>
<keyword evidence="4 9" id="KW-0547">Nucleotide-binding</keyword>
<feature type="binding site" evidence="9">
    <location>
        <position position="650"/>
    </location>
    <ligand>
        <name>Zn(2+)</name>
        <dbReference type="ChEBI" id="CHEBI:29105"/>
    </ligand>
</feature>
<keyword evidence="9" id="KW-0963">Cytoplasm</keyword>
<evidence type="ECO:0000256" key="9">
    <source>
        <dbReference type="HAMAP-Rule" id="MF_03133"/>
    </source>
</evidence>
<dbReference type="SUPFAM" id="SSF101353">
    <property type="entry name" value="Putative anticodon-binding domain of alanyl-tRNA synthetase (AlaRS)"/>
    <property type="match status" value="1"/>
</dbReference>
<comment type="domain">
    <text evidence="9">Consists of three domains; the N-terminal catalytic domain, the editing domain and the C-terminal C-Ala domain. The editing domain removes incorrectly charged amino acids, while the C-Ala domain, along with tRNA(Ala), serves as a bridge to cooperatively bring together the editing and aminoacylation centers thus stimulating deacylation of misacylated tRNAs.</text>
</comment>
<organism evidence="12 13">
    <name type="scientific">Coccomyxa subellipsoidea</name>
    <dbReference type="NCBI Taxonomy" id="248742"/>
    <lineage>
        <taxon>Eukaryota</taxon>
        <taxon>Viridiplantae</taxon>
        <taxon>Chlorophyta</taxon>
        <taxon>core chlorophytes</taxon>
        <taxon>Trebouxiophyceae</taxon>
        <taxon>Trebouxiophyceae incertae sedis</taxon>
        <taxon>Coccomyxaceae</taxon>
        <taxon>Coccomyxa</taxon>
    </lineage>
</organism>
<keyword evidence="13" id="KW-1185">Reference proteome</keyword>
<dbReference type="PANTHER" id="PTHR11777">
    <property type="entry name" value="ALANYL-TRNA SYNTHETASE"/>
    <property type="match status" value="1"/>
</dbReference>
<keyword evidence="6 9" id="KW-0694">RNA-binding</keyword>
<evidence type="ECO:0000256" key="2">
    <source>
        <dbReference type="ARBA" id="ARBA00022555"/>
    </source>
</evidence>
<reference evidence="12 13" key="1">
    <citation type="journal article" date="2024" name="Nat. Commun.">
        <title>Phylogenomics reveals the evolutionary origins of lichenization in chlorophyte algae.</title>
        <authorList>
            <person name="Puginier C."/>
            <person name="Libourel C."/>
            <person name="Otte J."/>
            <person name="Skaloud P."/>
            <person name="Haon M."/>
            <person name="Grisel S."/>
            <person name="Petersen M."/>
            <person name="Berrin J.G."/>
            <person name="Delaux P.M."/>
            <person name="Dal Grande F."/>
            <person name="Keller J."/>
        </authorList>
    </citation>
    <scope>NUCLEOTIDE SEQUENCE [LARGE SCALE GENOMIC DNA]</scope>
    <source>
        <strain evidence="12 13">SAG 216-7</strain>
    </source>
</reference>
<gene>
    <name evidence="12" type="ORF">WJX75_001561</name>
</gene>
<dbReference type="Pfam" id="PF01411">
    <property type="entry name" value="tRNA-synt_2c"/>
    <property type="match status" value="1"/>
</dbReference>
<dbReference type="Pfam" id="PF02272">
    <property type="entry name" value="DHHA1"/>
    <property type="match status" value="1"/>
</dbReference>
<evidence type="ECO:0000256" key="3">
    <source>
        <dbReference type="ARBA" id="ARBA00022598"/>
    </source>
</evidence>
<dbReference type="InterPro" id="IPR018165">
    <property type="entry name" value="Ala-tRNA-synth_IIc_core"/>
</dbReference>
<protein>
    <recommendedName>
        <fullName evidence="9">Alanine--tRNA ligase</fullName>
        <ecNumber evidence="9">6.1.1.7</ecNumber>
    </recommendedName>
    <alternativeName>
        <fullName evidence="9">Alanyl-tRNA synthetase</fullName>
        <shortName evidence="9">AlaRS</shortName>
    </alternativeName>
</protein>
<evidence type="ECO:0000313" key="12">
    <source>
        <dbReference type="EMBL" id="KAK9917174.1"/>
    </source>
</evidence>
<dbReference type="HAMAP" id="MF_00036_B">
    <property type="entry name" value="Ala_tRNA_synth_B"/>
    <property type="match status" value="1"/>
</dbReference>
<dbReference type="SMART" id="SM00863">
    <property type="entry name" value="tRNA_SAD"/>
    <property type="match status" value="1"/>
</dbReference>
<comment type="catalytic activity">
    <reaction evidence="9">
        <text>tRNA(Ala) + L-alanine + ATP = L-alanyl-tRNA(Ala) + AMP + diphosphate</text>
        <dbReference type="Rhea" id="RHEA:12540"/>
        <dbReference type="Rhea" id="RHEA-COMP:9657"/>
        <dbReference type="Rhea" id="RHEA-COMP:9923"/>
        <dbReference type="ChEBI" id="CHEBI:30616"/>
        <dbReference type="ChEBI" id="CHEBI:33019"/>
        <dbReference type="ChEBI" id="CHEBI:57972"/>
        <dbReference type="ChEBI" id="CHEBI:78442"/>
        <dbReference type="ChEBI" id="CHEBI:78497"/>
        <dbReference type="ChEBI" id="CHEBI:456215"/>
        <dbReference type="EC" id="6.1.1.7"/>
    </reaction>
</comment>
<dbReference type="InterPro" id="IPR018162">
    <property type="entry name" value="Ala-tRNA-ligase_IIc_anticod-bd"/>
</dbReference>
<feature type="region of interest" description="Disordered" evidence="10">
    <location>
        <begin position="42"/>
        <end position="64"/>
    </location>
</feature>
<dbReference type="InterPro" id="IPR002318">
    <property type="entry name" value="Ala-tRNA-lgiase_IIc"/>
</dbReference>
<dbReference type="PRINTS" id="PR00980">
    <property type="entry name" value="TRNASYNTHALA"/>
</dbReference>
<dbReference type="SUPFAM" id="SSF55681">
    <property type="entry name" value="Class II aaRS and biotin synthetases"/>
    <property type="match status" value="1"/>
</dbReference>
<dbReference type="Gene3D" id="3.10.310.40">
    <property type="match status" value="1"/>
</dbReference>
<comment type="cofactor">
    <cofactor evidence="9">
        <name>Zn(2+)</name>
        <dbReference type="ChEBI" id="CHEBI:29105"/>
    </cofactor>
    <text evidence="9">Binds 1 zinc ion per subunit.</text>
</comment>
<dbReference type="Proteomes" id="UP001491310">
    <property type="component" value="Unassembled WGS sequence"/>
</dbReference>
<evidence type="ECO:0000256" key="8">
    <source>
        <dbReference type="ARBA" id="ARBA00023146"/>
    </source>
</evidence>
<dbReference type="Gene3D" id="6.10.250.550">
    <property type="match status" value="1"/>
</dbReference>
<dbReference type="InterPro" id="IPR018164">
    <property type="entry name" value="Ala-tRNA-synth_IIc_N"/>
</dbReference>
<dbReference type="PANTHER" id="PTHR11777:SF9">
    <property type="entry name" value="ALANINE--TRNA LIGASE, CYTOPLASMIC"/>
    <property type="match status" value="1"/>
</dbReference>
<dbReference type="InterPro" id="IPR018163">
    <property type="entry name" value="Thr/Ala-tRNA-synth_IIc_edit"/>
</dbReference>
<dbReference type="SUPFAM" id="SSF50447">
    <property type="entry name" value="Translation proteins"/>
    <property type="match status" value="1"/>
</dbReference>
<comment type="similarity">
    <text evidence="1">Belongs to the class-II aminoacyl-tRNA synthetase family. Alax-L subfamily.</text>
</comment>
<proteinExistence type="inferred from homology"/>
<dbReference type="SUPFAM" id="SSF55186">
    <property type="entry name" value="ThrRS/AlaRS common domain"/>
    <property type="match status" value="1"/>
</dbReference>
<accession>A0ABR2YZT9</accession>
<keyword evidence="3 9" id="KW-0436">Ligase</keyword>
<evidence type="ECO:0000256" key="5">
    <source>
        <dbReference type="ARBA" id="ARBA00022840"/>
    </source>
</evidence>
<keyword evidence="8 9" id="KW-0030">Aminoacyl-tRNA synthetase</keyword>
<dbReference type="InterPro" id="IPR050058">
    <property type="entry name" value="Ala-tRNA_ligase"/>
</dbReference>
<dbReference type="EC" id="6.1.1.7" evidence="9"/>
<dbReference type="EMBL" id="JALJOT010000002">
    <property type="protein sequence ID" value="KAK9917174.1"/>
    <property type="molecule type" value="Genomic_DNA"/>
</dbReference>
<sequence length="964" mass="101983">MCTSFLFRAQPKILQSKINYTGEPRRAYQAFTRNSTTCSSAAVSDASSTSAPSTTDASEPLPPRLSGAEIREKFLSFYEGRGHTRMQGASLIPADPTVLLTIAGMLQFKPIFLGQAPRSVPRATTTQKCVRVSDIENIGVTARHHTFFEMLGNFSFGDYFKAEAIQMAWELSTKVLGIPASRIWVSVYEQDEEAAGLWRDMVGFPAERLVRLGDEDNFWASGPTGPCGPCSELYYDFHPERGTAGASLEDDSRFIEFYNLVFMESNRGPDGSLAPLANKNIDTGMGLERVAQILQRVPNNYETDLIFPIVATAAKLAGLDYHSASAREQTALKVMGDHARAVVYMVSDGVSPSNIGRGYVLRRLIRRTVMKGRLLGVKEAMLSALAETVIGLSEGCDPAVAKNSQRIIAELAREEEKFASTLEAGEKRLNQVLEAAASQKGQGPTATVSGAAAFELYDTYGFPLEITQEIAAERGIQVDAAGFEAEMASQKNRSREAARSIDMTAGHALGDLAQQLGRTSFIGYEHGPLRSPGSVLAILRGGSSVESASAGDEVEVILDRTPFYAESGGQVGDRGCLTGVASSNSENGAASTSETSLEIAVRDTQKAGGGALVVHHGTIERGDLHVGQMVMAEVDTSSRQGARKHHTATHLLQSALKQVLREEGEISQQGSLVTPDRLRFDFNLHRGLKEAEVARVEELVNGWVTDDTALTTREMPLAEAKAAGAVAMFGEKYNDAAVRVVEVPGASMELCGGTHVERTAQIGAFKIVSEAGIASGVRRIEAVVGPAAVQYLNQVDGIVRALASQLKIKSDEIPGRVAAMAEEAYSAQKEVAKLRAELALAKSAALADSAAVSASGARVVVSRLDGIDNKALQEAAKGLQERLGDNSAVALMGASEEGKVAIVVALGGGAVKKGLKAGAIAGSLAKLCGGGGGGRPNLATAGGKDPAGLPAALEAAEKQLMAEL</sequence>
<dbReference type="CDD" id="cd00673">
    <property type="entry name" value="AlaRS_core"/>
    <property type="match status" value="1"/>
</dbReference>
<comment type="subunit">
    <text evidence="9">Monomer.</text>
</comment>
<feature type="binding site" evidence="9">
    <location>
        <position position="751"/>
    </location>
    <ligand>
        <name>Zn(2+)</name>
        <dbReference type="ChEBI" id="CHEBI:29105"/>
    </ligand>
</feature>
<feature type="binding site" evidence="9">
    <location>
        <position position="755"/>
    </location>
    <ligand>
        <name>Zn(2+)</name>
        <dbReference type="ChEBI" id="CHEBI:29105"/>
    </ligand>
</feature>
<dbReference type="PROSITE" id="PS50860">
    <property type="entry name" value="AA_TRNA_LIGASE_II_ALA"/>
    <property type="match status" value="1"/>
</dbReference>
<dbReference type="InterPro" id="IPR009000">
    <property type="entry name" value="Transl_B-barrel_sf"/>
</dbReference>
<comment type="caution">
    <text evidence="12">The sequence shown here is derived from an EMBL/GenBank/DDBJ whole genome shotgun (WGS) entry which is preliminary data.</text>
</comment>
<comment type="subcellular location">
    <subcellularLocation>
        <location evidence="9">Mitochondrion</location>
    </subcellularLocation>
    <subcellularLocation>
        <location evidence="9">Cytoplasm</location>
    </subcellularLocation>
</comment>
<evidence type="ECO:0000256" key="4">
    <source>
        <dbReference type="ARBA" id="ARBA00022741"/>
    </source>
</evidence>
<dbReference type="InterPro" id="IPR023033">
    <property type="entry name" value="Ala_tRNA_ligase_euk/bac"/>
</dbReference>
<comment type="function">
    <text evidence="9">Catalyzes the attachment of alanine to tRNA(Ala) in a two-step reaction: alanine is first activated by ATP to form Ala-AMP and then transferred to the acceptor end of tRNA(Ala). Also edits incorrectly charged tRNA(Ala) via its editing domain.</text>
</comment>
<dbReference type="InterPro" id="IPR003156">
    <property type="entry name" value="DHHA1_dom"/>
</dbReference>